<protein>
    <submittedName>
        <fullName evidence="2">Uncharacterized protein</fullName>
    </submittedName>
</protein>
<reference evidence="2 3" key="1">
    <citation type="submission" date="2023-06" db="EMBL/GenBank/DDBJ databases">
        <title>The Gram-positive Non-spore-bearing Anaerobic Bacilli of Human Feces.</title>
        <authorList>
            <person name="Eggerth A.H."/>
        </authorList>
    </citation>
    <scope>NUCLEOTIDE SEQUENCE [LARGE SCALE GENOMIC DNA]</scope>
    <source>
        <strain evidence="2 3">CBA3108</strain>
    </source>
</reference>
<sequence>MVNRALIGKATAFGLLAISLAFSSSGLALAQPLDDIKTVATVTRSVPTDMDLSLRPLAEYDTNSDVNLAENDLATLDEALRIIMQAKVAAGDVTYTVSDEGGNVYVTEIIFGDNGVVQFYYEADPTSS</sequence>
<feature type="signal peptide" evidence="1">
    <location>
        <begin position="1"/>
        <end position="30"/>
    </location>
</feature>
<dbReference type="EMBL" id="CP115668">
    <property type="protein sequence ID" value="WCC79327.1"/>
    <property type="molecule type" value="Genomic_DNA"/>
</dbReference>
<evidence type="ECO:0000313" key="3">
    <source>
        <dbReference type="Proteomes" id="UP001212097"/>
    </source>
</evidence>
<evidence type="ECO:0000313" key="2">
    <source>
        <dbReference type="EMBL" id="WCC79327.1"/>
    </source>
</evidence>
<organism evidence="2 3">
    <name type="scientific">Cutibacterium equinum</name>
    <dbReference type="NCBI Taxonomy" id="3016342"/>
    <lineage>
        <taxon>Bacteria</taxon>
        <taxon>Bacillati</taxon>
        <taxon>Actinomycetota</taxon>
        <taxon>Actinomycetes</taxon>
        <taxon>Propionibacteriales</taxon>
        <taxon>Propionibacteriaceae</taxon>
        <taxon>Cutibacterium</taxon>
    </lineage>
</organism>
<gene>
    <name evidence="2" type="ORF">O6R08_07225</name>
</gene>
<name>A0ABY7QW88_9ACTN</name>
<keyword evidence="3" id="KW-1185">Reference proteome</keyword>
<dbReference type="Proteomes" id="UP001212097">
    <property type="component" value="Chromosome"/>
</dbReference>
<accession>A0ABY7QW88</accession>
<dbReference type="RefSeq" id="WP_271417529.1">
    <property type="nucleotide sequence ID" value="NZ_CP115668.1"/>
</dbReference>
<proteinExistence type="predicted"/>
<feature type="chain" id="PRO_5045622873" evidence="1">
    <location>
        <begin position="31"/>
        <end position="128"/>
    </location>
</feature>
<keyword evidence="1" id="KW-0732">Signal</keyword>
<evidence type="ECO:0000256" key="1">
    <source>
        <dbReference type="SAM" id="SignalP"/>
    </source>
</evidence>